<evidence type="ECO:0000313" key="1">
    <source>
        <dbReference type="EMBL" id="GIY34730.1"/>
    </source>
</evidence>
<gene>
    <name evidence="1" type="ORF">CDAR_4491</name>
</gene>
<accession>A0AAV4SQG4</accession>
<proteinExistence type="predicted"/>
<dbReference type="AlphaFoldDB" id="A0AAV4SQG4"/>
<keyword evidence="2" id="KW-1185">Reference proteome</keyword>
<evidence type="ECO:0000313" key="2">
    <source>
        <dbReference type="Proteomes" id="UP001054837"/>
    </source>
</evidence>
<sequence>MDPIRKRGKKVLQACTIGISEIFGKWGASDRDSVAYVIHILKYPLYPPLPVRRLDTPCDLLIFSSAVFHASAANSAGSTLQVVAESQIIRCSARSTAFRLIDIIALVVDSYSFTEDSNRRAFEKN</sequence>
<comment type="caution">
    <text evidence="1">The sequence shown here is derived from an EMBL/GenBank/DDBJ whole genome shotgun (WGS) entry which is preliminary data.</text>
</comment>
<reference evidence="1 2" key="1">
    <citation type="submission" date="2021-06" db="EMBL/GenBank/DDBJ databases">
        <title>Caerostris darwini draft genome.</title>
        <authorList>
            <person name="Kono N."/>
            <person name="Arakawa K."/>
        </authorList>
    </citation>
    <scope>NUCLEOTIDE SEQUENCE [LARGE SCALE GENOMIC DNA]</scope>
</reference>
<protein>
    <submittedName>
        <fullName evidence="1">Uncharacterized protein</fullName>
    </submittedName>
</protein>
<organism evidence="1 2">
    <name type="scientific">Caerostris darwini</name>
    <dbReference type="NCBI Taxonomy" id="1538125"/>
    <lineage>
        <taxon>Eukaryota</taxon>
        <taxon>Metazoa</taxon>
        <taxon>Ecdysozoa</taxon>
        <taxon>Arthropoda</taxon>
        <taxon>Chelicerata</taxon>
        <taxon>Arachnida</taxon>
        <taxon>Araneae</taxon>
        <taxon>Araneomorphae</taxon>
        <taxon>Entelegynae</taxon>
        <taxon>Araneoidea</taxon>
        <taxon>Araneidae</taxon>
        <taxon>Caerostris</taxon>
    </lineage>
</organism>
<dbReference type="EMBL" id="BPLQ01008094">
    <property type="protein sequence ID" value="GIY34730.1"/>
    <property type="molecule type" value="Genomic_DNA"/>
</dbReference>
<dbReference type="Proteomes" id="UP001054837">
    <property type="component" value="Unassembled WGS sequence"/>
</dbReference>
<name>A0AAV4SQG4_9ARAC</name>